<dbReference type="EMBL" id="CAJHNH020001035">
    <property type="protein sequence ID" value="CAG5121187.1"/>
    <property type="molecule type" value="Genomic_DNA"/>
</dbReference>
<evidence type="ECO:0000313" key="5">
    <source>
        <dbReference type="Proteomes" id="UP000678393"/>
    </source>
</evidence>
<keyword evidence="2" id="KW-0812">Transmembrane</keyword>
<dbReference type="AlphaFoldDB" id="A0A8S3YVL2"/>
<evidence type="ECO:0000256" key="3">
    <source>
        <dbReference type="SAM" id="SignalP"/>
    </source>
</evidence>
<feature type="signal peptide" evidence="3">
    <location>
        <begin position="1"/>
        <end position="22"/>
    </location>
</feature>
<proteinExistence type="predicted"/>
<keyword evidence="2" id="KW-1133">Transmembrane helix</keyword>
<protein>
    <submittedName>
        <fullName evidence="4">Uncharacterized protein</fullName>
    </submittedName>
</protein>
<dbReference type="Proteomes" id="UP000678393">
    <property type="component" value="Unassembled WGS sequence"/>
</dbReference>
<feature type="compositionally biased region" description="Basic and acidic residues" evidence="1">
    <location>
        <begin position="161"/>
        <end position="170"/>
    </location>
</feature>
<organism evidence="4 5">
    <name type="scientific">Candidula unifasciata</name>
    <dbReference type="NCBI Taxonomy" id="100452"/>
    <lineage>
        <taxon>Eukaryota</taxon>
        <taxon>Metazoa</taxon>
        <taxon>Spiralia</taxon>
        <taxon>Lophotrochozoa</taxon>
        <taxon>Mollusca</taxon>
        <taxon>Gastropoda</taxon>
        <taxon>Heterobranchia</taxon>
        <taxon>Euthyneura</taxon>
        <taxon>Panpulmonata</taxon>
        <taxon>Eupulmonata</taxon>
        <taxon>Stylommatophora</taxon>
        <taxon>Helicina</taxon>
        <taxon>Helicoidea</taxon>
        <taxon>Geomitridae</taxon>
        <taxon>Candidula</taxon>
    </lineage>
</organism>
<accession>A0A8S3YVL2</accession>
<gene>
    <name evidence="4" type="ORF">CUNI_LOCUS6745</name>
</gene>
<feature type="transmembrane region" description="Helical" evidence="2">
    <location>
        <begin position="184"/>
        <end position="202"/>
    </location>
</feature>
<evidence type="ECO:0000256" key="2">
    <source>
        <dbReference type="SAM" id="Phobius"/>
    </source>
</evidence>
<evidence type="ECO:0000256" key="1">
    <source>
        <dbReference type="SAM" id="MobiDB-lite"/>
    </source>
</evidence>
<evidence type="ECO:0000313" key="4">
    <source>
        <dbReference type="EMBL" id="CAG5121187.1"/>
    </source>
</evidence>
<reference evidence="4" key="1">
    <citation type="submission" date="2021-04" db="EMBL/GenBank/DDBJ databases">
        <authorList>
            <consortium name="Molecular Ecology Group"/>
        </authorList>
    </citation>
    <scope>NUCLEOTIDE SEQUENCE</scope>
</reference>
<feature type="chain" id="PRO_5035862706" evidence="3">
    <location>
        <begin position="23"/>
        <end position="207"/>
    </location>
</feature>
<name>A0A8S3YVL2_9EUPU</name>
<keyword evidence="2" id="KW-0472">Membrane</keyword>
<feature type="region of interest" description="Disordered" evidence="1">
    <location>
        <begin position="152"/>
        <end position="180"/>
    </location>
</feature>
<sequence length="207" mass="22796">MFPSLNLGVGVVVLVFTAGAFCFVAGSEQCRTKEAVQTIQRACTKNEEDMLAAEGDADYAEVCRQFPLLMICAATALPQCYNDIERTFSIYGHSPYSCELTPETIKELQEIVRKGTQVEELTTSTIDTTTTSVEQEEQYGRTFHSILTSPASRGSMNVTQKKTEIHPGSKEKHKGTNTHDDGSVVMYSIPTVALLLVTTPLLRWSMS</sequence>
<comment type="caution">
    <text evidence="4">The sequence shown here is derived from an EMBL/GenBank/DDBJ whole genome shotgun (WGS) entry which is preliminary data.</text>
</comment>
<keyword evidence="5" id="KW-1185">Reference proteome</keyword>
<keyword evidence="3" id="KW-0732">Signal</keyword>